<evidence type="ECO:0000256" key="1">
    <source>
        <dbReference type="ARBA" id="ARBA00004496"/>
    </source>
</evidence>
<dbReference type="PANTHER" id="PTHR34382:SF7">
    <property type="entry name" value="PTS SYSTEM N,N'-DIACETYLCHITOBIOSE-SPECIFIC EIIA COMPONENT"/>
    <property type="match status" value="1"/>
</dbReference>
<evidence type="ECO:0000256" key="3">
    <source>
        <dbReference type="ARBA" id="ARBA00022490"/>
    </source>
</evidence>
<proteinExistence type="predicted"/>
<evidence type="ECO:0000256" key="5">
    <source>
        <dbReference type="ARBA" id="ARBA00022679"/>
    </source>
</evidence>
<dbReference type="EMBL" id="BBXV01000011">
    <property type="protein sequence ID" value="GAQ16960.1"/>
    <property type="molecule type" value="Genomic_DNA"/>
</dbReference>
<dbReference type="FunFam" id="1.20.58.80:FF:000001">
    <property type="entry name" value="PTS system, lactose-specific IIa component"/>
    <property type="match status" value="1"/>
</dbReference>
<evidence type="ECO:0000313" key="10">
    <source>
        <dbReference type="EMBL" id="GAQ16960.1"/>
    </source>
</evidence>
<evidence type="ECO:0000256" key="2">
    <source>
        <dbReference type="ARBA" id="ARBA00022448"/>
    </source>
</evidence>
<dbReference type="GO" id="GO:0046872">
    <property type="term" value="F:metal ion binding"/>
    <property type="evidence" value="ECO:0007669"/>
    <property type="project" value="UniProtKB-KW"/>
</dbReference>
<keyword evidence="3" id="KW-0963">Cytoplasm</keyword>
<evidence type="ECO:0000256" key="7">
    <source>
        <dbReference type="PIRSR" id="PIRSR000699-1"/>
    </source>
</evidence>
<dbReference type="GO" id="GO:0016740">
    <property type="term" value="F:transferase activity"/>
    <property type="evidence" value="ECO:0007669"/>
    <property type="project" value="UniProtKB-KW"/>
</dbReference>
<dbReference type="SUPFAM" id="SSF46973">
    <property type="entry name" value="Enzyme IIa from lactose specific PTS, IIa-lac"/>
    <property type="match status" value="1"/>
</dbReference>
<keyword evidence="5 10" id="KW-0808">Transferase</keyword>
<dbReference type="OrthoDB" id="350602at2"/>
<accession>A0A0U9H4R3</accession>
<evidence type="ECO:0000256" key="4">
    <source>
        <dbReference type="ARBA" id="ARBA00022597"/>
    </source>
</evidence>
<organism evidence="10 11">
    <name type="scientific">Oceanobacillus picturae</name>
    <dbReference type="NCBI Taxonomy" id="171693"/>
    <lineage>
        <taxon>Bacteria</taxon>
        <taxon>Bacillati</taxon>
        <taxon>Bacillota</taxon>
        <taxon>Bacilli</taxon>
        <taxon>Bacillales</taxon>
        <taxon>Bacillaceae</taxon>
        <taxon>Oceanobacillus</taxon>
    </lineage>
</organism>
<sequence>MNTEEISFHIILYGGNARSCAMEAMRFAKDADFISASEKIKEARKELGKAHRFQTDLIQGEAKGDIQQVSVLLVHAQDHFMNAMTITDLASEIIDVHRRLAEK</sequence>
<dbReference type="InterPro" id="IPR003188">
    <property type="entry name" value="PTS_IIA_lac/cel"/>
</dbReference>
<reference evidence="11" key="1">
    <citation type="submission" date="2015-07" db="EMBL/GenBank/DDBJ databases">
        <title>Draft Genome Sequence of Oceanobacillus picturae Heshi-B3 that Was Isolated from Fermented Rice Bran with Aging Salted Mackerel, Which Was Named Heshiko as Traditional Fermented Seafood in Japan.</title>
        <authorList>
            <person name="Akuzawa S."/>
            <person name="Nakagawa J."/>
            <person name="Kanekatsu T."/>
            <person name="Kanesaki Y."/>
            <person name="Suzuki T."/>
        </authorList>
    </citation>
    <scope>NUCLEOTIDE SEQUENCE [LARGE SCALE GENOMIC DNA]</scope>
    <source>
        <strain evidence="11">Heshi-B3</strain>
    </source>
</reference>
<dbReference type="GO" id="GO:0005737">
    <property type="term" value="C:cytoplasm"/>
    <property type="evidence" value="ECO:0007669"/>
    <property type="project" value="UniProtKB-SubCell"/>
</dbReference>
<comment type="subcellular location">
    <subcellularLocation>
        <location evidence="1">Cytoplasm</location>
    </subcellularLocation>
</comment>
<dbReference type="PANTHER" id="PTHR34382">
    <property type="entry name" value="PTS SYSTEM N,N'-DIACETYLCHITOBIOSE-SPECIFIC EIIA COMPONENT"/>
    <property type="match status" value="1"/>
</dbReference>
<keyword evidence="8" id="KW-0460">Magnesium</keyword>
<dbReference type="AlphaFoldDB" id="A0A0U9H4R3"/>
<protein>
    <submittedName>
        <fullName evidence="10">Lichenan-specific phosphotransferase enzyme IIA component</fullName>
    </submittedName>
</protein>
<keyword evidence="4" id="KW-0762">Sugar transport</keyword>
<dbReference type="PIRSF" id="PIRSF000699">
    <property type="entry name" value="PTS_IILac_III"/>
    <property type="match status" value="1"/>
</dbReference>
<feature type="active site" description="Tele-phosphohistidine intermediate" evidence="7">
    <location>
        <position position="75"/>
    </location>
</feature>
<dbReference type="Proteomes" id="UP000052946">
    <property type="component" value="Unassembled WGS sequence"/>
</dbReference>
<evidence type="ECO:0000256" key="6">
    <source>
        <dbReference type="ARBA" id="ARBA00022683"/>
    </source>
</evidence>
<reference evidence="10 11" key="2">
    <citation type="journal article" date="2016" name="Genome Announc.">
        <title>Draft Genome Sequence of Oceanobacillus picturae Heshi-B3, Isolated from Fermented Rice Bran in a Traditional Japanese Seafood Dish.</title>
        <authorList>
            <person name="Akuzawa S."/>
            <person name="Nagaoka J."/>
            <person name="Kanekatsu M."/>
            <person name="Kanesaki Y."/>
            <person name="Suzuki T."/>
        </authorList>
    </citation>
    <scope>NUCLEOTIDE SEQUENCE [LARGE SCALE GENOMIC DNA]</scope>
    <source>
        <strain evidence="10 11">Heshi-B3</strain>
    </source>
</reference>
<evidence type="ECO:0000256" key="9">
    <source>
        <dbReference type="PROSITE-ProRule" id="PRU00418"/>
    </source>
</evidence>
<feature type="modified residue" description="Phosphohistidine; by HPr" evidence="9">
    <location>
        <position position="75"/>
    </location>
</feature>
<evidence type="ECO:0000313" key="11">
    <source>
        <dbReference type="Proteomes" id="UP000052946"/>
    </source>
</evidence>
<dbReference type="Pfam" id="PF02255">
    <property type="entry name" value="PTS_IIA"/>
    <property type="match status" value="1"/>
</dbReference>
<comment type="caution">
    <text evidence="10">The sequence shown here is derived from an EMBL/GenBank/DDBJ whole genome shotgun (WGS) entry which is preliminary data.</text>
</comment>
<gene>
    <name evidence="10" type="ORF">OPHB3_0884</name>
</gene>
<dbReference type="GO" id="GO:0009401">
    <property type="term" value="P:phosphoenolpyruvate-dependent sugar phosphotransferase system"/>
    <property type="evidence" value="ECO:0007669"/>
    <property type="project" value="UniProtKB-KW"/>
</dbReference>
<keyword evidence="6" id="KW-0598">Phosphotransferase system</keyword>
<dbReference type="CDD" id="cd00215">
    <property type="entry name" value="PTS_IIA_lac"/>
    <property type="match status" value="1"/>
</dbReference>
<name>A0A0U9H4R3_9BACI</name>
<keyword evidence="2" id="KW-0813">Transport</keyword>
<dbReference type="Gene3D" id="1.20.58.80">
    <property type="entry name" value="Phosphotransferase system, lactose/cellobiose-type IIA subunit"/>
    <property type="match status" value="1"/>
</dbReference>
<feature type="binding site" evidence="8">
    <location>
        <position position="78"/>
    </location>
    <ligand>
        <name>Mg(2+)</name>
        <dbReference type="ChEBI" id="CHEBI:18420"/>
        <note>ligand shared between all trimeric partners</note>
    </ligand>
</feature>
<comment type="cofactor">
    <cofactor evidence="8">
        <name>Mg(2+)</name>
        <dbReference type="ChEBI" id="CHEBI:18420"/>
    </cofactor>
    <text evidence="8">Binds 1 Mg(2+) ion per trimer.</text>
</comment>
<dbReference type="PROSITE" id="PS51095">
    <property type="entry name" value="PTS_EIIA_TYPE_3"/>
    <property type="match status" value="1"/>
</dbReference>
<dbReference type="InterPro" id="IPR036542">
    <property type="entry name" value="PTS_IIA_lac/cel_sf"/>
</dbReference>
<dbReference type="RefSeq" id="WP_058949538.1">
    <property type="nucleotide sequence ID" value="NZ_BBXV01000011.1"/>
</dbReference>
<keyword evidence="8" id="KW-0479">Metal-binding</keyword>
<evidence type="ECO:0000256" key="8">
    <source>
        <dbReference type="PIRSR" id="PIRSR000699-2"/>
    </source>
</evidence>